<evidence type="ECO:0000313" key="2">
    <source>
        <dbReference type="EMBL" id="SAY44340.1"/>
    </source>
</evidence>
<dbReference type="PANTHER" id="PTHR35862:SF1">
    <property type="entry name" value="FELS-2 PROPHAGE PROTEIN"/>
    <property type="match status" value="1"/>
</dbReference>
<dbReference type="Pfam" id="PF26078">
    <property type="entry name" value="Baseplate_J_M"/>
    <property type="match status" value="1"/>
</dbReference>
<reference evidence="2" key="1">
    <citation type="submission" date="2016-05" db="EMBL/GenBank/DDBJ databases">
        <authorList>
            <person name="Cock P.J.A."/>
            <person name="Cock P.J.A."/>
        </authorList>
    </citation>
    <scope>NUCLEOTIDE SEQUENCE</scope>
    <source>
        <strain evidence="2">PWN146_assembly</strain>
    </source>
</reference>
<accession>A0A1C3HH09</accession>
<organism evidence="2">
    <name type="scientific">Serratia marcescens</name>
    <dbReference type="NCBI Taxonomy" id="615"/>
    <lineage>
        <taxon>Bacteria</taxon>
        <taxon>Pseudomonadati</taxon>
        <taxon>Pseudomonadota</taxon>
        <taxon>Gammaproteobacteria</taxon>
        <taxon>Enterobacterales</taxon>
        <taxon>Yersiniaceae</taxon>
        <taxon>Serratia</taxon>
    </lineage>
</organism>
<dbReference type="PIRSF" id="PIRSF020481">
    <property type="entry name" value="BAP"/>
    <property type="match status" value="1"/>
</dbReference>
<dbReference type="InterPro" id="IPR014507">
    <property type="entry name" value="Baseplate_assembly_J_pred"/>
</dbReference>
<dbReference type="AlphaFoldDB" id="A0A1C3HH09"/>
<sequence length="305" mass="33033">MATNSATINLSELPVPDAVKVPDAGLIFEGWLNRLRGLDPVYDALLPSDPVYKQGEVLAYHSTLLRVAMNDSIRAVLLASAKGADLDQIGANFDVARLLINPGDPNAVPPVEPVYEDDDAFRTRIQLAWSRLSTAGAENAYTFFAASADPSILDVRAYGPLDHGRRGEVDIYVLSRDNDGIPTAEVLEKVNQAVNAKDVRPMTDFVTVKPAAMVKFVVTADIYIPSGPDIDTVMSASRRALETYLEQTHRIGSRVSRSGIDRALHQPGVVTVKLASPVDDLLMDIGQAPLCTEITLKKVIVNVDT</sequence>
<protein>
    <submittedName>
        <fullName evidence="2">Baseplate J-like protein</fullName>
    </submittedName>
</protein>
<name>A0A1C3HH09_SERMA</name>
<feature type="domain" description="Baseplate J-like central" evidence="1">
    <location>
        <begin position="133"/>
        <end position="210"/>
    </location>
</feature>
<dbReference type="PANTHER" id="PTHR35862">
    <property type="entry name" value="FELS-2 PROPHAGE PROTEIN"/>
    <property type="match status" value="1"/>
</dbReference>
<evidence type="ECO:0000259" key="1">
    <source>
        <dbReference type="Pfam" id="PF26078"/>
    </source>
</evidence>
<gene>
    <name evidence="2" type="ORF">PWN146_03048</name>
</gene>
<dbReference type="InterPro" id="IPR052726">
    <property type="entry name" value="Phage_Baseplate_Hub"/>
</dbReference>
<dbReference type="InterPro" id="IPR058531">
    <property type="entry name" value="Baseplate_J_M"/>
</dbReference>
<proteinExistence type="predicted"/>
<dbReference type="EMBL" id="LT575490">
    <property type="protein sequence ID" value="SAY44340.1"/>
    <property type="molecule type" value="Genomic_DNA"/>
</dbReference>